<evidence type="ECO:0000256" key="5">
    <source>
        <dbReference type="ARBA" id="ARBA00022989"/>
    </source>
</evidence>
<evidence type="ECO:0000313" key="10">
    <source>
        <dbReference type="Proteomes" id="UP000694387"/>
    </source>
</evidence>
<dbReference type="PANTHER" id="PTHR11009">
    <property type="entry name" value="DER1-LIKE PROTEIN, DERLIN"/>
    <property type="match status" value="1"/>
</dbReference>
<dbReference type="AlphaFoldDB" id="A0A9L0IMR9"/>
<dbReference type="Ensembl" id="ENSEAST00005077735.1">
    <property type="protein sequence ID" value="ENSEASP00005041437.1"/>
    <property type="gene ID" value="ENSEASG00005024110.1"/>
</dbReference>
<evidence type="ECO:0000256" key="1">
    <source>
        <dbReference type="ARBA" id="ARBA00004477"/>
    </source>
</evidence>
<comment type="function">
    <text evidence="7">Functional component of endoplasmic reticulum-associated degradation (ERAD) for misfolded lumenal proteins. May act by forming a channel that allows the retrotranslocation of misfolded proteins into the cytosol where they are ubiquitinated and degraded by the proteasome.</text>
</comment>
<feature type="transmembrane region" description="Helical" evidence="7">
    <location>
        <begin position="144"/>
        <end position="162"/>
    </location>
</feature>
<dbReference type="GO" id="GO:0005789">
    <property type="term" value="C:endoplasmic reticulum membrane"/>
    <property type="evidence" value="ECO:0007669"/>
    <property type="project" value="UniProtKB-SubCell"/>
</dbReference>
<evidence type="ECO:0000256" key="3">
    <source>
        <dbReference type="ARBA" id="ARBA00022692"/>
    </source>
</evidence>
<proteinExistence type="inferred from homology"/>
<keyword evidence="8" id="KW-0732">Signal</keyword>
<dbReference type="Pfam" id="PF04511">
    <property type="entry name" value="DER1"/>
    <property type="match status" value="1"/>
</dbReference>
<comment type="similarity">
    <text evidence="2 7">Belongs to the derlin family.</text>
</comment>
<feature type="signal peptide" evidence="8">
    <location>
        <begin position="1"/>
        <end position="27"/>
    </location>
</feature>
<comment type="subcellular location">
    <subcellularLocation>
        <location evidence="1 7">Endoplasmic reticulum membrane</location>
        <topology evidence="1 7">Multi-pass membrane protein</topology>
    </subcellularLocation>
</comment>
<evidence type="ECO:0000256" key="8">
    <source>
        <dbReference type="SAM" id="SignalP"/>
    </source>
</evidence>
<organism evidence="9 10">
    <name type="scientific">Equus asinus</name>
    <name type="common">Donkey</name>
    <name type="synonym">Equus africanus asinus</name>
    <dbReference type="NCBI Taxonomy" id="9793"/>
    <lineage>
        <taxon>Eukaryota</taxon>
        <taxon>Metazoa</taxon>
        <taxon>Chordata</taxon>
        <taxon>Craniata</taxon>
        <taxon>Vertebrata</taxon>
        <taxon>Euteleostomi</taxon>
        <taxon>Mammalia</taxon>
        <taxon>Eutheria</taxon>
        <taxon>Laurasiatheria</taxon>
        <taxon>Perissodactyla</taxon>
        <taxon>Equidae</taxon>
        <taxon>Equus</taxon>
    </lineage>
</organism>
<sequence>MVARSTGWRGLAAECLQVLAVTRACTAACVLTIPAVPELQGPFQPYCNPHLVSGSSSLGLVTNLPFFGPLGFGFFFNMLFFFRDCRPLEEGFFRGCKADFVFLFLFGGVLMTLLGLLGSLFFLAQPRPSWPCWGDVWSRCSPRIRVNFLGLLTFWLCWPWLWTMEGSFGIPWLSPGTAAGHIHYFLEDFFPNQPGGKRLLHTPSFLSLLLDAPEEDPDYLPLPKEQPAHLQQ</sequence>
<keyword evidence="3 7" id="KW-0812">Transmembrane</keyword>
<feature type="transmembrane region" description="Helical" evidence="7">
    <location>
        <begin position="102"/>
        <end position="124"/>
    </location>
</feature>
<evidence type="ECO:0000256" key="7">
    <source>
        <dbReference type="RuleBase" id="RU363059"/>
    </source>
</evidence>
<name>A0A9L0IMR9_EQUAS</name>
<keyword evidence="6 7" id="KW-0472">Membrane</keyword>
<accession>A0A9L0IMR9</accession>
<dbReference type="InterPro" id="IPR007599">
    <property type="entry name" value="DER1"/>
</dbReference>
<evidence type="ECO:0000256" key="2">
    <source>
        <dbReference type="ARBA" id="ARBA00008917"/>
    </source>
</evidence>
<evidence type="ECO:0000313" key="9">
    <source>
        <dbReference type="Ensembl" id="ENSEASP00005041437.1"/>
    </source>
</evidence>
<comment type="caution">
    <text evidence="7">Lacks conserved residue(s) required for the propagation of feature annotation.</text>
</comment>
<evidence type="ECO:0000256" key="6">
    <source>
        <dbReference type="ARBA" id="ARBA00023136"/>
    </source>
</evidence>
<reference evidence="9 10" key="1">
    <citation type="journal article" date="2020" name="Nat. Commun.">
        <title>Donkey genomes provide new insights into domestication and selection for coat color.</title>
        <authorList>
            <person name="Wang"/>
            <person name="C."/>
            <person name="Li"/>
            <person name="H."/>
            <person name="Guo"/>
            <person name="Y."/>
            <person name="Huang"/>
            <person name="J."/>
            <person name="Sun"/>
            <person name="Y."/>
            <person name="Min"/>
            <person name="J."/>
            <person name="Wang"/>
            <person name="J."/>
            <person name="Fang"/>
            <person name="X."/>
            <person name="Zhao"/>
            <person name="Z."/>
            <person name="Wang"/>
            <person name="S."/>
            <person name="Zhang"/>
            <person name="Y."/>
            <person name="Liu"/>
            <person name="Q."/>
            <person name="Jiang"/>
            <person name="Q."/>
            <person name="Wang"/>
            <person name="X."/>
            <person name="Guo"/>
            <person name="Y."/>
            <person name="Yang"/>
            <person name="C."/>
            <person name="Wang"/>
            <person name="Y."/>
            <person name="Tian"/>
            <person name="F."/>
            <person name="Zhuang"/>
            <person name="G."/>
            <person name="Fan"/>
            <person name="Y."/>
            <person name="Gao"/>
            <person name="Q."/>
            <person name="Li"/>
            <person name="Y."/>
            <person name="Ju"/>
            <person name="Z."/>
            <person name="Li"/>
            <person name="J."/>
            <person name="Li"/>
            <person name="R."/>
            <person name="Hou"/>
            <person name="M."/>
            <person name="Yang"/>
            <person name="G."/>
            <person name="Liu"/>
            <person name="G."/>
            <person name="Liu"/>
            <person name="W."/>
            <person name="Guo"/>
            <person name="J."/>
            <person name="Pan"/>
            <person name="S."/>
            <person name="Fan"/>
            <person name="G."/>
            <person name="Zhang"/>
            <person name="W."/>
            <person name="Zhang"/>
            <person name="R."/>
            <person name="Yu"/>
            <person name="J."/>
            <person name="Zhang"/>
            <person name="X."/>
            <person name="Yin"/>
            <person name="Q."/>
            <person name="Ji"/>
            <person name="C."/>
            <person name="Jin"/>
            <person name="Y."/>
            <person name="Yue"/>
            <person name="G."/>
            <person name="Liu"/>
            <person name="M."/>
            <person name="Xu"/>
            <person name="J."/>
            <person name="Liu"/>
            <person name="S."/>
            <person name="Jordana"/>
            <person name="J."/>
            <person name="Noce"/>
            <person name="A."/>
            <person name="Amills"/>
            <person name="M."/>
            <person name="Wu"/>
            <person name="D.D."/>
            <person name="Li"/>
            <person name="S."/>
            <person name="Zhou"/>
            <person name="X. and Zhong"/>
            <person name="J."/>
        </authorList>
    </citation>
    <scope>NUCLEOTIDE SEQUENCE [LARGE SCALE GENOMIC DNA]</scope>
</reference>
<keyword evidence="10" id="KW-1185">Reference proteome</keyword>
<protein>
    <recommendedName>
        <fullName evidence="7">Derlin</fullName>
    </recommendedName>
</protein>
<keyword evidence="4 7" id="KW-0256">Endoplasmic reticulum</keyword>
<evidence type="ECO:0000256" key="4">
    <source>
        <dbReference type="ARBA" id="ARBA00022824"/>
    </source>
</evidence>
<dbReference type="GO" id="GO:0006950">
    <property type="term" value="P:response to stress"/>
    <property type="evidence" value="ECO:0007669"/>
    <property type="project" value="UniProtKB-ARBA"/>
</dbReference>
<dbReference type="Proteomes" id="UP000694387">
    <property type="component" value="Chromosome 8"/>
</dbReference>
<reference evidence="9" key="3">
    <citation type="submission" date="2025-09" db="UniProtKB">
        <authorList>
            <consortium name="Ensembl"/>
        </authorList>
    </citation>
    <scope>IDENTIFICATION</scope>
</reference>
<dbReference type="GeneTree" id="ENSGT00530000063156"/>
<reference evidence="9" key="2">
    <citation type="submission" date="2025-08" db="UniProtKB">
        <authorList>
            <consortium name="Ensembl"/>
        </authorList>
    </citation>
    <scope>IDENTIFICATION</scope>
</reference>
<feature type="transmembrane region" description="Helical" evidence="7">
    <location>
        <begin position="64"/>
        <end position="82"/>
    </location>
</feature>
<keyword evidence="5 7" id="KW-1133">Transmembrane helix</keyword>
<feature type="chain" id="PRO_5040219897" description="Derlin" evidence="8">
    <location>
        <begin position="28"/>
        <end position="232"/>
    </location>
</feature>